<evidence type="ECO:0000313" key="2">
    <source>
        <dbReference type="EMBL" id="EEB32761.1"/>
    </source>
</evidence>
<reference evidence="2 3" key="2">
    <citation type="submission" date="2008-10" db="EMBL/GenBank/DDBJ databases">
        <authorList>
            <person name="Fulton L."/>
            <person name="Clifton S."/>
            <person name="Fulton B."/>
            <person name="Xu J."/>
            <person name="Minx P."/>
            <person name="Pepin K.H."/>
            <person name="Johnson M."/>
            <person name="Bhonagiri V."/>
            <person name="Nash W.E."/>
            <person name="Mardis E.R."/>
            <person name="Wilson R.K."/>
        </authorList>
    </citation>
    <scope>NUCLEOTIDE SEQUENCE [LARGE SCALE GENOMIC DNA]</scope>
    <source>
        <strain evidence="2 3">ATCC 29098</strain>
    </source>
</reference>
<gene>
    <name evidence="2" type="ORF">DESPIG_02371</name>
</gene>
<feature type="region of interest" description="Disordered" evidence="1">
    <location>
        <begin position="78"/>
        <end position="105"/>
    </location>
</feature>
<comment type="caution">
    <text evidence="2">The sequence shown here is derived from an EMBL/GenBank/DDBJ whole genome shotgun (WGS) entry which is preliminary data.</text>
</comment>
<feature type="region of interest" description="Disordered" evidence="1">
    <location>
        <begin position="40"/>
        <end position="64"/>
    </location>
</feature>
<dbReference type="HOGENOM" id="CLU_2117082_0_0_7"/>
<sequence length="114" mass="12092">MPKAPFLFFMPETGGLSVPVPARGSPRRTLCAVLSFPVYPGKASSSRRHVRMSGGCRSGGRGRPQGCRFAARSVDLSPYSPLPVRPTAPDATPGPASRARPCGRHSVARCCRCP</sequence>
<reference evidence="2 3" key="1">
    <citation type="submission" date="2008-10" db="EMBL/GenBank/DDBJ databases">
        <title>Draft genome sequence of Desulvovibrio piger (ATCC 29098).</title>
        <authorList>
            <person name="Sudarsanam P."/>
            <person name="Ley R."/>
            <person name="Guruge J."/>
            <person name="Turnbaugh P.J."/>
            <person name="Mahowald M."/>
            <person name="Liep D."/>
            <person name="Gordon J."/>
        </authorList>
    </citation>
    <scope>NUCLEOTIDE SEQUENCE [LARGE SCALE GENOMIC DNA]</scope>
    <source>
        <strain evidence="2 3">ATCC 29098</strain>
    </source>
</reference>
<organism evidence="2 3">
    <name type="scientific">Desulfovibrio piger ATCC 29098</name>
    <dbReference type="NCBI Taxonomy" id="411464"/>
    <lineage>
        <taxon>Bacteria</taxon>
        <taxon>Pseudomonadati</taxon>
        <taxon>Thermodesulfobacteriota</taxon>
        <taxon>Desulfovibrionia</taxon>
        <taxon>Desulfovibrionales</taxon>
        <taxon>Desulfovibrionaceae</taxon>
        <taxon>Desulfovibrio</taxon>
    </lineage>
</organism>
<evidence type="ECO:0000256" key="1">
    <source>
        <dbReference type="SAM" id="MobiDB-lite"/>
    </source>
</evidence>
<proteinExistence type="predicted"/>
<dbReference type="EMBL" id="ABXU01000069">
    <property type="protein sequence ID" value="EEB32761.1"/>
    <property type="molecule type" value="Genomic_DNA"/>
</dbReference>
<protein>
    <submittedName>
        <fullName evidence="2">Uncharacterized protein</fullName>
    </submittedName>
</protein>
<evidence type="ECO:0000313" key="3">
    <source>
        <dbReference type="Proteomes" id="UP000003676"/>
    </source>
</evidence>
<dbReference type="Proteomes" id="UP000003676">
    <property type="component" value="Unassembled WGS sequence"/>
</dbReference>
<name>B6WWA3_9BACT</name>
<dbReference type="AlphaFoldDB" id="B6WWA3"/>
<accession>B6WWA3</accession>